<protein>
    <submittedName>
        <fullName evidence="2">Uncharacterized protein</fullName>
    </submittedName>
</protein>
<accession>A0AAN9DHF1</accession>
<gene>
    <name evidence="2" type="ORF">R3I93_002688</name>
</gene>
<name>A0AAN9DHF1_9TELE</name>
<proteinExistence type="predicted"/>
<keyword evidence="1" id="KW-0732">Signal</keyword>
<evidence type="ECO:0000313" key="3">
    <source>
        <dbReference type="Proteomes" id="UP001364617"/>
    </source>
</evidence>
<evidence type="ECO:0000313" key="2">
    <source>
        <dbReference type="EMBL" id="KAK7172651.1"/>
    </source>
</evidence>
<organism evidence="2 3">
    <name type="scientific">Phoxinus phoxinus</name>
    <name type="common">Eurasian minnow</name>
    <dbReference type="NCBI Taxonomy" id="58324"/>
    <lineage>
        <taxon>Eukaryota</taxon>
        <taxon>Metazoa</taxon>
        <taxon>Chordata</taxon>
        <taxon>Craniata</taxon>
        <taxon>Vertebrata</taxon>
        <taxon>Euteleostomi</taxon>
        <taxon>Actinopterygii</taxon>
        <taxon>Neopterygii</taxon>
        <taxon>Teleostei</taxon>
        <taxon>Ostariophysi</taxon>
        <taxon>Cypriniformes</taxon>
        <taxon>Leuciscidae</taxon>
        <taxon>Phoxininae</taxon>
        <taxon>Phoxinus</taxon>
    </lineage>
</organism>
<feature type="signal peptide" evidence="1">
    <location>
        <begin position="1"/>
        <end position="17"/>
    </location>
</feature>
<reference evidence="2 3" key="1">
    <citation type="submission" date="2024-02" db="EMBL/GenBank/DDBJ databases">
        <title>Chromosome-level genome assembly of the Eurasian Minnow (Phoxinus phoxinus).</title>
        <authorList>
            <person name="Oriowo T.O."/>
            <person name="Martin S."/>
            <person name="Stange M."/>
            <person name="Chrysostomakis Y."/>
            <person name="Brown T."/>
            <person name="Winkler S."/>
            <person name="Kukowka S."/>
            <person name="Myers E.W."/>
            <person name="Bohne A."/>
        </authorList>
    </citation>
    <scope>NUCLEOTIDE SEQUENCE [LARGE SCALE GENOMIC DNA]</scope>
    <source>
        <strain evidence="2">ZFMK-TIS-60720</strain>
        <tissue evidence="2">Whole Organism</tissue>
    </source>
</reference>
<dbReference type="AlphaFoldDB" id="A0AAN9DHF1"/>
<keyword evidence="3" id="KW-1185">Reference proteome</keyword>
<feature type="chain" id="PRO_5043017492" evidence="1">
    <location>
        <begin position="18"/>
        <end position="45"/>
    </location>
</feature>
<comment type="caution">
    <text evidence="2">The sequence shown here is derived from an EMBL/GenBank/DDBJ whole genome shotgun (WGS) entry which is preliminary data.</text>
</comment>
<evidence type="ECO:0000256" key="1">
    <source>
        <dbReference type="SAM" id="SignalP"/>
    </source>
</evidence>
<dbReference type="Proteomes" id="UP001364617">
    <property type="component" value="Unassembled WGS sequence"/>
</dbReference>
<sequence>MWLTLAALLTLCATGRSAENSSESRAVEEKLLIARGKLMAPSVVG</sequence>
<dbReference type="EMBL" id="JAYKXH010000003">
    <property type="protein sequence ID" value="KAK7172651.1"/>
    <property type="molecule type" value="Genomic_DNA"/>
</dbReference>